<dbReference type="PRINTS" id="PR00171">
    <property type="entry name" value="SUGRTRNSPORT"/>
</dbReference>
<protein>
    <recommendedName>
        <fullName evidence="11">Major facilitator superfamily (MFS) profile domain-containing protein</fullName>
    </recommendedName>
</protein>
<dbReference type="InterPro" id="IPR005828">
    <property type="entry name" value="MFS_sugar_transport-like"/>
</dbReference>
<evidence type="ECO:0000256" key="3">
    <source>
        <dbReference type="ARBA" id="ARBA00022448"/>
    </source>
</evidence>
<proteinExistence type="inferred from homology"/>
<comment type="similarity">
    <text evidence="9">Belongs to the major facilitator superfamily. Phosphate:H(+) symporter (TC 2.A.1.9) family.</text>
</comment>
<feature type="transmembrane region" description="Helical" evidence="10">
    <location>
        <begin position="203"/>
        <end position="226"/>
    </location>
</feature>
<feature type="transmembrane region" description="Helical" evidence="10">
    <location>
        <begin position="138"/>
        <end position="164"/>
    </location>
</feature>
<dbReference type="PROSITE" id="PS50850">
    <property type="entry name" value="MFS"/>
    <property type="match status" value="1"/>
</dbReference>
<keyword evidence="4" id="KW-0762">Sugar transport</keyword>
<organism evidence="12 13">
    <name type="scientific">Rehmannia glutinosa</name>
    <name type="common">Chinese foxglove</name>
    <dbReference type="NCBI Taxonomy" id="99300"/>
    <lineage>
        <taxon>Eukaryota</taxon>
        <taxon>Viridiplantae</taxon>
        <taxon>Streptophyta</taxon>
        <taxon>Embryophyta</taxon>
        <taxon>Tracheophyta</taxon>
        <taxon>Spermatophyta</taxon>
        <taxon>Magnoliopsida</taxon>
        <taxon>eudicotyledons</taxon>
        <taxon>Gunneridae</taxon>
        <taxon>Pentapetalae</taxon>
        <taxon>asterids</taxon>
        <taxon>lamiids</taxon>
        <taxon>Lamiales</taxon>
        <taxon>Orobanchaceae</taxon>
        <taxon>Rehmannieae</taxon>
        <taxon>Rehmannia</taxon>
    </lineage>
</organism>
<evidence type="ECO:0000256" key="2">
    <source>
        <dbReference type="ARBA" id="ARBA00010992"/>
    </source>
</evidence>
<dbReference type="PANTHER" id="PTHR23500:SF30">
    <property type="entry name" value="SUGAR TRANSPORT PROTEIN 3"/>
    <property type="match status" value="1"/>
</dbReference>
<dbReference type="EMBL" id="JABTTQ020001275">
    <property type="protein sequence ID" value="KAK6132224.1"/>
    <property type="molecule type" value="Genomic_DNA"/>
</dbReference>
<keyword evidence="8 10" id="KW-0472">Membrane</keyword>
<evidence type="ECO:0000256" key="10">
    <source>
        <dbReference type="SAM" id="Phobius"/>
    </source>
</evidence>
<evidence type="ECO:0000256" key="7">
    <source>
        <dbReference type="ARBA" id="ARBA00022989"/>
    </source>
</evidence>
<dbReference type="Gene3D" id="1.20.1250.20">
    <property type="entry name" value="MFS general substrate transporter like domains"/>
    <property type="match status" value="1"/>
</dbReference>
<comment type="similarity">
    <text evidence="2">Belongs to the major facilitator superfamily. Sugar transporter (TC 2.A.1.1) family.</text>
</comment>
<dbReference type="InterPro" id="IPR045262">
    <property type="entry name" value="STP/PLT_plant"/>
</dbReference>
<keyword evidence="5 10" id="KW-0812">Transmembrane</keyword>
<dbReference type="InterPro" id="IPR003663">
    <property type="entry name" value="Sugar/inositol_transpt"/>
</dbReference>
<dbReference type="Pfam" id="PF00083">
    <property type="entry name" value="Sugar_tr"/>
    <property type="match status" value="1"/>
</dbReference>
<evidence type="ECO:0000313" key="12">
    <source>
        <dbReference type="EMBL" id="KAK6132224.1"/>
    </source>
</evidence>
<dbReference type="PANTHER" id="PTHR23500">
    <property type="entry name" value="SOLUTE CARRIER FAMILY 2, FACILITATED GLUCOSE TRANSPORTER"/>
    <property type="match status" value="1"/>
</dbReference>
<comment type="subcellular location">
    <subcellularLocation>
        <location evidence="1">Membrane</location>
        <topology evidence="1">Multi-pass membrane protein</topology>
    </subcellularLocation>
</comment>
<evidence type="ECO:0000256" key="5">
    <source>
        <dbReference type="ARBA" id="ARBA00022692"/>
    </source>
</evidence>
<dbReference type="SUPFAM" id="SSF103473">
    <property type="entry name" value="MFS general substrate transporter"/>
    <property type="match status" value="1"/>
</dbReference>
<name>A0ABR0VDR0_REHGL</name>
<gene>
    <name evidence="12" type="ORF">DH2020_034044</name>
</gene>
<reference evidence="12 13" key="1">
    <citation type="journal article" date="2021" name="Comput. Struct. Biotechnol. J.">
        <title>De novo genome assembly of the potent medicinal plant Rehmannia glutinosa using nanopore technology.</title>
        <authorList>
            <person name="Ma L."/>
            <person name="Dong C."/>
            <person name="Song C."/>
            <person name="Wang X."/>
            <person name="Zheng X."/>
            <person name="Niu Y."/>
            <person name="Chen S."/>
            <person name="Feng W."/>
        </authorList>
    </citation>
    <scope>NUCLEOTIDE SEQUENCE [LARGE SCALE GENOMIC DNA]</scope>
    <source>
        <strain evidence="12">DH-2019</strain>
    </source>
</reference>
<sequence>MLQKIRGTGDVESEFDDLVSASNASKTIKHPFKKILLRKYRPQLVMSVAIPLFQQVTGITVICFYAPILFQTIGSGVSASLMSSIFLGVVGMSTTLLSMFVVDKLGRMALFHIGGMQMLIGVIMAAKLGDHGEMSKRYSILVLILICIYVAGFDLSWGPLGWLVTSEIFPLEIRSAAQSINVAVGFLSTFVVAQMFLPMLCHFKFTIFFFFAGRVAVMTGFVYALLPETKDVPIEKMDKIWREHKFWKRFVGDGQEYEESKIEGP</sequence>
<evidence type="ECO:0000256" key="6">
    <source>
        <dbReference type="ARBA" id="ARBA00022847"/>
    </source>
</evidence>
<keyword evidence="13" id="KW-1185">Reference proteome</keyword>
<feature type="transmembrane region" description="Helical" evidence="10">
    <location>
        <begin position="176"/>
        <end position="197"/>
    </location>
</feature>
<accession>A0ABR0VDR0</accession>
<keyword evidence="3" id="KW-0813">Transport</keyword>
<evidence type="ECO:0000256" key="4">
    <source>
        <dbReference type="ARBA" id="ARBA00022597"/>
    </source>
</evidence>
<dbReference type="InterPro" id="IPR020846">
    <property type="entry name" value="MFS_dom"/>
</dbReference>
<evidence type="ECO:0000256" key="8">
    <source>
        <dbReference type="ARBA" id="ARBA00023136"/>
    </source>
</evidence>
<feature type="transmembrane region" description="Helical" evidence="10">
    <location>
        <begin position="109"/>
        <end position="126"/>
    </location>
</feature>
<keyword evidence="6" id="KW-0769">Symport</keyword>
<dbReference type="InterPro" id="IPR036259">
    <property type="entry name" value="MFS_trans_sf"/>
</dbReference>
<evidence type="ECO:0000259" key="11">
    <source>
        <dbReference type="PROSITE" id="PS50850"/>
    </source>
</evidence>
<evidence type="ECO:0000256" key="9">
    <source>
        <dbReference type="ARBA" id="ARBA00044504"/>
    </source>
</evidence>
<feature type="domain" description="Major facilitator superfamily (MFS) profile" evidence="11">
    <location>
        <begin position="1"/>
        <end position="230"/>
    </location>
</feature>
<comment type="caution">
    <text evidence="12">The sequence shown here is derived from an EMBL/GenBank/DDBJ whole genome shotgun (WGS) entry which is preliminary data.</text>
</comment>
<feature type="transmembrane region" description="Helical" evidence="10">
    <location>
        <begin position="80"/>
        <end position="102"/>
    </location>
</feature>
<evidence type="ECO:0000313" key="13">
    <source>
        <dbReference type="Proteomes" id="UP001318860"/>
    </source>
</evidence>
<evidence type="ECO:0000256" key="1">
    <source>
        <dbReference type="ARBA" id="ARBA00004141"/>
    </source>
</evidence>
<keyword evidence="7 10" id="KW-1133">Transmembrane helix</keyword>
<feature type="transmembrane region" description="Helical" evidence="10">
    <location>
        <begin position="44"/>
        <end position="68"/>
    </location>
</feature>
<dbReference type="Proteomes" id="UP001318860">
    <property type="component" value="Unassembled WGS sequence"/>
</dbReference>